<evidence type="ECO:0000313" key="8">
    <source>
        <dbReference type="EMBL" id="POR31208.1"/>
    </source>
</evidence>
<name>A0A2S4KLX2_9HYPO</name>
<keyword evidence="9" id="KW-1185">Reference proteome</keyword>
<keyword evidence="2" id="KW-0333">Golgi apparatus</keyword>
<dbReference type="InterPro" id="IPR036291">
    <property type="entry name" value="NAD(P)-bd_dom_sf"/>
</dbReference>
<evidence type="ECO:0000259" key="5">
    <source>
        <dbReference type="Pfam" id="PF26251"/>
    </source>
</evidence>
<dbReference type="InterPro" id="IPR058563">
    <property type="entry name" value="Trs120_TRAPPC9_N"/>
</dbReference>
<feature type="domain" description="Trs120/TRAPPC9 TPR region" evidence="5">
    <location>
        <begin position="858"/>
        <end position="1169"/>
    </location>
</feature>
<feature type="region of interest" description="Disordered" evidence="3">
    <location>
        <begin position="1713"/>
        <end position="1733"/>
    </location>
</feature>
<feature type="region of interest" description="Disordered" evidence="3">
    <location>
        <begin position="651"/>
        <end position="762"/>
    </location>
</feature>
<sequence>MADADSSSPKTATHNSPRTWLLTAALSPLAVRLTRQLLSHGDYVVACLPPHEIEHGERSAEFRELINECKSARKDREGWKDRIRGIRCDGRMSSCGAAIAEAVQVFGRIDILLCCRSEAVVGTVEELSTTPVTQNLVRDQFESIFFTQVNFIKAALPILRSQHTGHIIILTSIGGHIGTPGMSMYTAATWALEGFCDSLAYEIAPFNIKVTIVQPNKEIQSLTNRLTFAPQIPAYADALNNAPSIREMLVNVLNADPDTAVPESFESEATPSTPDSMSLEPEVARGEVFHRYPKLPPGAAEKLVTETVHALAAIGGHENPPSRHIVGTEGAIAVKEKLKTVTEEMEDFVDASLAVDIFDSELTEEARGSRSRESSSGIGLLSPTGMSLDPLLPIAPARVKALLLPLGKIKAERFASFVERLRAEHVVHLRDICPDGRPNRSKPARRHSHAMKDEADCACQDMFSPLAYPDGAMLYDLITHLPPPSHLALSPFDLYREPLSVIAVADGKELQDAAFSKRQSVSGPATTMVEKNIRALSQELEDLRDDYPKALVHQVIVFDYVAPAGNDIPMPEGVVSVPPVEHCKRTTMKTIMCDISSLLLAEMTTLARSFEAMTAIESPGRYSVARSMNGGPWGGEGGPNGVSRRNSQFSLPQHIARSNSTTGVEKGQARMSMPPMASRPAIHSSNSTPARPSTPVKSGLASIPMSPDEGQSAPGSGPSSPEPKHARSEADRSRDVSRDRVSVQGFGPGSANDRWRQRGKGRTSVVIGSMYLQAGRWSDSLKELSEGAMTARSLNDHIWHGKALELILLNLLLLSWTNLEFQVPTVCLPPQDRPSSSSALKSEPEAADPTQPKHLRNLQLLLPELLDRVAGLYSRISSESLPPLPLSETTIRFCKILSAMHMCDGKLNEQALDMIVCGKLPEKGLTTSPRLIISPSRQQIVNLLFRAFPSSTTELLTTADRVSILSGIASVLGPLGYRRKKAMVIRELVSVLIGGLVEARTRGAAEAGVHPAAGLVSLVPGHDRNSGAVALDLGEGDIEHGLEAFLELLCKSYGIIGFETRKKQTTNPSGDLDDSDEAAIARILGQSSTRFFGFNSIKLNILRACINFSEALPDFNGVLKFSSDLMRTAGSGVAPGPRREDAAPMISRDEQVRLATNISRTASLVQRIGMGHLTAEYWDEFLVRSIVLEALSHTRTPIPHAHSVLPGATASRASQDVNPFIYNPFLKEPDEVAAQNLVARELASFKVTLQNTYDIEVDIESIRLCTEGVEFEALTESAILGPYRTQLLRLKGRPRGAGSIKITGAVVKVRGCRERRFPIFTKPWTPSLQDKVKAKGLVALEGNDSAVRPNEVALEPKTLSLNVIQAQPLVVVKSTTLPQSSVMILEGERQLFSVTMQNTSSTPVDFMLFTFKDSTQAPLQEALSKRDATPAELYECELVLMKRQALRLPRSDQGRNIAPGGEATFEFEILGKPGLTNATIQVDYTYLGVPRDEVTEQFYTRQVSLDLTVTVNASIELVRVDGLPMYGQIPQPLWERLGGSASVKAEDYCLLSMDLRNAWPSHMAVHLEGEDGLTVDENILPGKTSRVVMPVKRVYLEDSHESIPSLNPSRTRQFVVSASKISPDMERANREGFWYRERILDNLRATWRTTAVPKRSGAVELRNIRLSSRMIEAIKVDEVGIDICVQDPSGADSRPSSVAYVDEFMQLKDQEADVPPRQVDAGSMPPAAERGAGPHAQICVERDAATAASRARGQQQHGFHNRGDGALQRRVRADCVGGGGAGLGRQAVGERGGAAAGTGAVRYPEDDGCGAGGPGAADVALEEAVYADGEGQGVASDVVARCSCI</sequence>
<feature type="domain" description="Trs120/TRAPPC9 third Ig-like" evidence="7">
    <location>
        <begin position="1515"/>
        <end position="1675"/>
    </location>
</feature>
<feature type="compositionally biased region" description="Basic and acidic residues" evidence="3">
    <location>
        <begin position="722"/>
        <end position="741"/>
    </location>
</feature>
<feature type="domain" description="Trs120/TRAPPC9 first Ig-like" evidence="6">
    <location>
        <begin position="1183"/>
        <end position="1365"/>
    </location>
</feature>
<dbReference type="OrthoDB" id="27962at2759"/>
<dbReference type="PANTHER" id="PTHR21512:SF5">
    <property type="entry name" value="TRAFFICKING PROTEIN PARTICLE COMPLEX SUBUNIT 9"/>
    <property type="match status" value="1"/>
</dbReference>
<evidence type="ECO:0000256" key="3">
    <source>
        <dbReference type="SAM" id="MobiDB-lite"/>
    </source>
</evidence>
<dbReference type="Pfam" id="PF26280">
    <property type="entry name" value="Ig_TRAPPC9-Trs120_2nd"/>
    <property type="match status" value="1"/>
</dbReference>
<dbReference type="InterPro" id="IPR058565">
    <property type="entry name" value="Ig_TRAPPC9_Trs120_1st"/>
</dbReference>
<feature type="domain" description="Trs120/TRAPPC9 N-terminal" evidence="4">
    <location>
        <begin position="460"/>
        <end position="827"/>
    </location>
</feature>
<dbReference type="Pfam" id="PF08626">
    <property type="entry name" value="TRAPPC9-Trs120"/>
    <property type="match status" value="2"/>
</dbReference>
<gene>
    <name evidence="8" type="ORF">TPAR_08591</name>
</gene>
<dbReference type="PANTHER" id="PTHR21512">
    <property type="entry name" value="TRAFFICKING PROTEIN PARTICLE COMPLEX SUBUNIT 9"/>
    <property type="match status" value="1"/>
</dbReference>
<evidence type="ECO:0000259" key="6">
    <source>
        <dbReference type="Pfam" id="PF26254"/>
    </source>
</evidence>
<evidence type="ECO:0000313" key="9">
    <source>
        <dbReference type="Proteomes" id="UP000237481"/>
    </source>
</evidence>
<accession>A0A2S4KLX2</accession>
<dbReference type="InterPro" id="IPR058567">
    <property type="entry name" value="Ig_TRAPPC9_Trs120_3rd"/>
</dbReference>
<feature type="domain" description="Trs120/TRAPPC9 N-terminal" evidence="4">
    <location>
        <begin position="391"/>
        <end position="441"/>
    </location>
</feature>
<feature type="compositionally biased region" description="Polar residues" evidence="3">
    <location>
        <begin position="651"/>
        <end position="663"/>
    </location>
</feature>
<evidence type="ECO:0000256" key="2">
    <source>
        <dbReference type="ARBA" id="ARBA00023034"/>
    </source>
</evidence>
<reference evidence="8 9" key="1">
    <citation type="submission" date="2018-01" db="EMBL/GenBank/DDBJ databases">
        <title>Harnessing the power of phylogenomics to disentangle the directionality and signatures of interkingdom host jumping in the parasitic fungal genus Tolypocladium.</title>
        <authorList>
            <person name="Quandt C.A."/>
            <person name="Patterson W."/>
            <person name="Spatafora J.W."/>
        </authorList>
    </citation>
    <scope>NUCLEOTIDE SEQUENCE [LARGE SCALE GENOMIC DNA]</scope>
    <source>
        <strain evidence="8 9">NRBC 100945</strain>
    </source>
</reference>
<evidence type="ECO:0000259" key="7">
    <source>
        <dbReference type="Pfam" id="PF26282"/>
    </source>
</evidence>
<comment type="subcellular location">
    <subcellularLocation>
        <location evidence="1">Golgi apparatus</location>
    </subcellularLocation>
</comment>
<feature type="region of interest" description="Disordered" evidence="3">
    <location>
        <begin position="832"/>
        <end position="853"/>
    </location>
</feature>
<dbReference type="STRING" id="94208.A0A2S4KLX2"/>
<dbReference type="InterPro" id="IPR058564">
    <property type="entry name" value="TPR_TRAPPC9_Trs120"/>
</dbReference>
<dbReference type="GO" id="GO:0005802">
    <property type="term" value="C:trans-Golgi network"/>
    <property type="evidence" value="ECO:0007669"/>
    <property type="project" value="TreeGrafter"/>
</dbReference>
<comment type="caution">
    <text evidence="8">The sequence shown here is derived from an EMBL/GenBank/DDBJ whole genome shotgun (WGS) entry which is preliminary data.</text>
</comment>
<feature type="compositionally biased region" description="Gly residues" evidence="3">
    <location>
        <begin position="631"/>
        <end position="640"/>
    </location>
</feature>
<feature type="region of interest" description="Disordered" evidence="3">
    <location>
        <begin position="627"/>
        <end position="646"/>
    </location>
</feature>
<protein>
    <submittedName>
        <fullName evidence="8">Transport protein particle subunit</fullName>
    </submittedName>
</protein>
<evidence type="ECO:0000256" key="1">
    <source>
        <dbReference type="ARBA" id="ARBA00004555"/>
    </source>
</evidence>
<dbReference type="SUPFAM" id="SSF51735">
    <property type="entry name" value="NAD(P)-binding Rossmann-fold domains"/>
    <property type="match status" value="1"/>
</dbReference>
<evidence type="ECO:0000259" key="4">
    <source>
        <dbReference type="Pfam" id="PF08626"/>
    </source>
</evidence>
<dbReference type="Pfam" id="PF26282">
    <property type="entry name" value="Ig_TRAPPC9-Trs120_3rd"/>
    <property type="match status" value="1"/>
</dbReference>
<feature type="compositionally biased region" description="Low complexity" evidence="3">
    <location>
        <begin position="710"/>
        <end position="719"/>
    </location>
</feature>
<dbReference type="InterPro" id="IPR013935">
    <property type="entry name" value="Trs120_TRAPPC9"/>
</dbReference>
<proteinExistence type="predicted"/>
<organism evidence="8 9">
    <name type="scientific">Tolypocladium paradoxum</name>
    <dbReference type="NCBI Taxonomy" id="94208"/>
    <lineage>
        <taxon>Eukaryota</taxon>
        <taxon>Fungi</taxon>
        <taxon>Dikarya</taxon>
        <taxon>Ascomycota</taxon>
        <taxon>Pezizomycotina</taxon>
        <taxon>Sordariomycetes</taxon>
        <taxon>Hypocreomycetidae</taxon>
        <taxon>Hypocreales</taxon>
        <taxon>Ophiocordycipitaceae</taxon>
        <taxon>Tolypocladium</taxon>
    </lineage>
</organism>
<dbReference type="EMBL" id="PKSG01001073">
    <property type="protein sequence ID" value="POR31208.1"/>
    <property type="molecule type" value="Genomic_DNA"/>
</dbReference>
<dbReference type="Proteomes" id="UP000237481">
    <property type="component" value="Unassembled WGS sequence"/>
</dbReference>
<dbReference type="Pfam" id="PF00106">
    <property type="entry name" value="adh_short"/>
    <property type="match status" value="1"/>
</dbReference>
<dbReference type="InterPro" id="IPR002347">
    <property type="entry name" value="SDR_fam"/>
</dbReference>
<dbReference type="Pfam" id="PF26254">
    <property type="entry name" value="Ig_TRAPPC9-Trs120_1st"/>
    <property type="match status" value="1"/>
</dbReference>
<dbReference type="Gene3D" id="3.40.50.720">
    <property type="entry name" value="NAD(P)-binding Rossmann-like Domain"/>
    <property type="match status" value="1"/>
</dbReference>
<dbReference type="Pfam" id="PF26251">
    <property type="entry name" value="TPR_TRAPPC9-Trs120"/>
    <property type="match status" value="1"/>
</dbReference>